<feature type="region of interest" description="Disordered" evidence="1">
    <location>
        <begin position="149"/>
        <end position="245"/>
    </location>
</feature>
<dbReference type="OMA" id="AIANSWH"/>
<organism evidence="3 4">
    <name type="scientific">Theileria annulata</name>
    <dbReference type="NCBI Taxonomy" id="5874"/>
    <lineage>
        <taxon>Eukaryota</taxon>
        <taxon>Sar</taxon>
        <taxon>Alveolata</taxon>
        <taxon>Apicomplexa</taxon>
        <taxon>Aconoidasida</taxon>
        <taxon>Piroplasmida</taxon>
        <taxon>Theileriidae</taxon>
        <taxon>Theileria</taxon>
    </lineage>
</organism>
<dbReference type="KEGG" id="tan:TA16820"/>
<evidence type="ECO:0000313" key="4">
    <source>
        <dbReference type="Proteomes" id="UP000001950"/>
    </source>
</evidence>
<dbReference type="InParanoid" id="Q4UIK2"/>
<feature type="region of interest" description="Disordered" evidence="1">
    <location>
        <begin position="329"/>
        <end position="356"/>
    </location>
</feature>
<reference evidence="3 4" key="1">
    <citation type="journal article" date="2005" name="Science">
        <title>Genome of the host-cell transforming parasite Theileria annulata compared with T. parva.</title>
        <authorList>
            <person name="Pain A."/>
            <person name="Renauld H."/>
            <person name="Berriman M."/>
            <person name="Murphy L."/>
            <person name="Yeats C.A."/>
            <person name="Weir W."/>
            <person name="Kerhornou A."/>
            <person name="Aslett M."/>
            <person name="Bishop R."/>
            <person name="Bouchier C."/>
            <person name="Cochet M."/>
            <person name="Coulson R.M.R."/>
            <person name="Cronin A."/>
            <person name="de Villiers E.P."/>
            <person name="Fraser A."/>
            <person name="Fosker N."/>
            <person name="Gardner M."/>
            <person name="Goble A."/>
            <person name="Griffiths-Jones S."/>
            <person name="Harris D.E."/>
            <person name="Katzer F."/>
            <person name="Larke N."/>
            <person name="Lord A."/>
            <person name="Maser P."/>
            <person name="McKellar S."/>
            <person name="Mooney P."/>
            <person name="Morton F."/>
            <person name="Nene V."/>
            <person name="O'Neil S."/>
            <person name="Price C."/>
            <person name="Quail M.A."/>
            <person name="Rabbinowitsch E."/>
            <person name="Rawlings N.D."/>
            <person name="Rutter S."/>
            <person name="Saunders D."/>
            <person name="Seeger K."/>
            <person name="Shah T."/>
            <person name="Squares R."/>
            <person name="Squares S."/>
            <person name="Tivey A."/>
            <person name="Walker A.R."/>
            <person name="Woodward J."/>
            <person name="Dobbelaere D.A.E."/>
            <person name="Langsley G."/>
            <person name="Rajandream M.A."/>
            <person name="McKeever D."/>
            <person name="Shiels B."/>
            <person name="Tait A."/>
            <person name="Barrell B.G."/>
            <person name="Hall N."/>
        </authorList>
    </citation>
    <scope>NUCLEOTIDE SEQUENCE [LARGE SCALE GENOMIC DNA]</scope>
    <source>
        <strain evidence="4">Ankara</strain>
    </source>
</reference>
<evidence type="ECO:0000313" key="3">
    <source>
        <dbReference type="EMBL" id="CAI73087.1"/>
    </source>
</evidence>
<dbReference type="VEuPathDB" id="PiroplasmaDB:TA16820"/>
<dbReference type="EMBL" id="CR940347">
    <property type="protein sequence ID" value="CAI73087.1"/>
    <property type="molecule type" value="Genomic_DNA"/>
</dbReference>
<feature type="chain" id="PRO_5004245470" evidence="2">
    <location>
        <begin position="18"/>
        <end position="356"/>
    </location>
</feature>
<dbReference type="eggNOG" id="ENOG502QXMR">
    <property type="taxonomic scope" value="Eukaryota"/>
</dbReference>
<evidence type="ECO:0000256" key="2">
    <source>
        <dbReference type="SAM" id="SignalP"/>
    </source>
</evidence>
<name>Q4UIK2_THEAN</name>
<gene>
    <name evidence="3" type="ORF">TA16820</name>
</gene>
<dbReference type="OrthoDB" id="10530974at2759"/>
<dbReference type="RefSeq" id="XP_953765.1">
    <property type="nucleotide sequence ID" value="XM_948672.1"/>
</dbReference>
<keyword evidence="2" id="KW-0732">Signal</keyword>
<feature type="compositionally biased region" description="Polar residues" evidence="1">
    <location>
        <begin position="216"/>
        <end position="225"/>
    </location>
</feature>
<accession>Q4UIK2</accession>
<dbReference type="AlphaFoldDB" id="Q4UIK2"/>
<evidence type="ECO:0000256" key="1">
    <source>
        <dbReference type="SAM" id="MobiDB-lite"/>
    </source>
</evidence>
<sequence>MNLIITLFAILIHVSICLDPVDIELLQPLPEEGIVSEEVTFHGIHYQIIVPLGQYYFRTISYNNNPIFQEAQRACLKVVIVTSDHIKYIFLRIITEDGFEIIRRYSTFGLFCFLERITDCTSSITDLIAIANSWHHSLNNRGFNIPLADVPFEPVGGPDDDQGPGGGGPDDDDDDDHGPPGDVADQPPQPPGDDDADSDEHSDNGGDNGEGGAPQDPNQIVQDNNLEAGPQDDIPILIEPDHPGGQDAVQQVVEIGPPSNSPYDYPYFNGFDYLGFDPEGLNLGENELDNPALNQPILQDDLEQLLGEAVVEDDFDDPFDVNIIDVNQNNQLVPGDSEQPDSEANENGFYDFDVEN</sequence>
<keyword evidence="4" id="KW-1185">Reference proteome</keyword>
<protein>
    <submittedName>
        <fullName evidence="3">Uncharacterized protein</fullName>
    </submittedName>
</protein>
<dbReference type="Proteomes" id="UP000001950">
    <property type="component" value="Chromosome 1"/>
</dbReference>
<proteinExistence type="predicted"/>
<dbReference type="GeneID" id="3864195"/>
<feature type="signal peptide" evidence="2">
    <location>
        <begin position="1"/>
        <end position="17"/>
    </location>
</feature>